<sequence length="181" mass="20658">MAMWGPTDEAVAHALAICSSFFAKRESQKATYSSGGRRTEIDHISPSEDVTTQHKPLVADLSITLPQKQKVRTETRIRWWKLRDPERNELRGRVIAVVLPDPNGAVNDTWQQAARTILQCAKETLGETHGGSKGDKATWFWNDEVQMVVREKKRAHKTWQKSRSSEDLTIYKKYKRLVKAG</sequence>
<dbReference type="Proteomes" id="UP000271162">
    <property type="component" value="Unassembled WGS sequence"/>
</dbReference>
<feature type="compositionally biased region" description="Basic and acidic residues" evidence="1">
    <location>
        <begin position="37"/>
        <end position="46"/>
    </location>
</feature>
<gene>
    <name evidence="2" type="ORF">NBR_LOCUS9363</name>
</gene>
<name>A0A0N4Y187_NIPBR</name>
<dbReference type="EMBL" id="UYSL01020130">
    <property type="protein sequence ID" value="VDL72952.1"/>
    <property type="molecule type" value="Genomic_DNA"/>
</dbReference>
<protein>
    <submittedName>
        <fullName evidence="4">DUF1524 domain-containing protein</fullName>
    </submittedName>
</protein>
<evidence type="ECO:0000313" key="2">
    <source>
        <dbReference type="EMBL" id="VDL72952.1"/>
    </source>
</evidence>
<organism evidence="4">
    <name type="scientific">Nippostrongylus brasiliensis</name>
    <name type="common">Rat hookworm</name>
    <dbReference type="NCBI Taxonomy" id="27835"/>
    <lineage>
        <taxon>Eukaryota</taxon>
        <taxon>Metazoa</taxon>
        <taxon>Ecdysozoa</taxon>
        <taxon>Nematoda</taxon>
        <taxon>Chromadorea</taxon>
        <taxon>Rhabditida</taxon>
        <taxon>Rhabditina</taxon>
        <taxon>Rhabditomorpha</taxon>
        <taxon>Strongyloidea</taxon>
        <taxon>Heligmosomidae</taxon>
        <taxon>Nippostrongylus</taxon>
    </lineage>
</organism>
<feature type="region of interest" description="Disordered" evidence="1">
    <location>
        <begin position="32"/>
        <end position="52"/>
    </location>
</feature>
<keyword evidence="3" id="KW-1185">Reference proteome</keyword>
<evidence type="ECO:0000313" key="3">
    <source>
        <dbReference type="Proteomes" id="UP000271162"/>
    </source>
</evidence>
<reference evidence="2 3" key="2">
    <citation type="submission" date="2018-11" db="EMBL/GenBank/DDBJ databases">
        <authorList>
            <consortium name="Pathogen Informatics"/>
        </authorList>
    </citation>
    <scope>NUCLEOTIDE SEQUENCE [LARGE SCALE GENOMIC DNA]</scope>
</reference>
<proteinExistence type="predicted"/>
<evidence type="ECO:0000313" key="4">
    <source>
        <dbReference type="WBParaSite" id="NBR_0000936201-mRNA-1"/>
    </source>
</evidence>
<dbReference type="AlphaFoldDB" id="A0A0N4Y187"/>
<evidence type="ECO:0000256" key="1">
    <source>
        <dbReference type="SAM" id="MobiDB-lite"/>
    </source>
</evidence>
<reference evidence="4" key="1">
    <citation type="submission" date="2017-02" db="UniProtKB">
        <authorList>
            <consortium name="WormBaseParasite"/>
        </authorList>
    </citation>
    <scope>IDENTIFICATION</scope>
</reference>
<accession>A0A0N4Y187</accession>
<dbReference type="OMA" id="LGETHGG"/>
<dbReference type="WBParaSite" id="NBR_0000936201-mRNA-1">
    <property type="protein sequence ID" value="NBR_0000936201-mRNA-1"/>
    <property type="gene ID" value="NBR_0000936201"/>
</dbReference>